<dbReference type="KEGG" id="tvd:SG34_019890"/>
<gene>
    <name evidence="3" type="ORF">SG34_019890</name>
</gene>
<dbReference type="InterPro" id="IPR006680">
    <property type="entry name" value="Amidohydro-rel"/>
</dbReference>
<protein>
    <submittedName>
        <fullName evidence="3">Amidohydrolase family protein</fullName>
    </submittedName>
</protein>
<evidence type="ECO:0000256" key="1">
    <source>
        <dbReference type="SAM" id="SignalP"/>
    </source>
</evidence>
<dbReference type="GO" id="GO:0016787">
    <property type="term" value="F:hydrolase activity"/>
    <property type="evidence" value="ECO:0007669"/>
    <property type="project" value="InterPro"/>
</dbReference>
<dbReference type="AlphaFoldDB" id="A0AAF0C7F2"/>
<organism evidence="3 4">
    <name type="scientific">Thalassomonas viridans</name>
    <dbReference type="NCBI Taxonomy" id="137584"/>
    <lineage>
        <taxon>Bacteria</taxon>
        <taxon>Pseudomonadati</taxon>
        <taxon>Pseudomonadota</taxon>
        <taxon>Gammaproteobacteria</taxon>
        <taxon>Alteromonadales</taxon>
        <taxon>Colwelliaceae</taxon>
        <taxon>Thalassomonas</taxon>
    </lineage>
</organism>
<dbReference type="PROSITE" id="PS51257">
    <property type="entry name" value="PROKAR_LIPOPROTEIN"/>
    <property type="match status" value="1"/>
</dbReference>
<evidence type="ECO:0000313" key="4">
    <source>
        <dbReference type="Proteomes" id="UP000032352"/>
    </source>
</evidence>
<feature type="domain" description="Amidohydrolase-related" evidence="2">
    <location>
        <begin position="201"/>
        <end position="326"/>
    </location>
</feature>
<dbReference type="InterPro" id="IPR032466">
    <property type="entry name" value="Metal_Hydrolase"/>
</dbReference>
<reference evidence="3 4" key="1">
    <citation type="journal article" date="2015" name="Genome Announc.">
        <title>Draft Genome Sequences of Marine Isolates of Thalassomonas viridans and Thalassomonas actiniarum.</title>
        <authorList>
            <person name="Olonade I."/>
            <person name="van Zyl L.J."/>
            <person name="Trindade M."/>
        </authorList>
    </citation>
    <scope>NUCLEOTIDE SEQUENCE [LARGE SCALE GENOMIC DNA]</scope>
    <source>
        <strain evidence="3 4">XOM25</strain>
    </source>
</reference>
<keyword evidence="1" id="KW-0732">Signal</keyword>
<reference evidence="3 4" key="2">
    <citation type="journal article" date="2022" name="Mar. Drugs">
        <title>Bioassay-Guided Fractionation Leads to the Detection of Cholic Acid Generated by the Rare Thalassomonas sp.</title>
        <authorList>
            <person name="Pheiffer F."/>
            <person name="Schneider Y.K."/>
            <person name="Hansen E.H."/>
            <person name="Andersen J.H."/>
            <person name="Isaksson J."/>
            <person name="Busche T."/>
            <person name="R C."/>
            <person name="Kalinowski J."/>
            <person name="Zyl L.V."/>
            <person name="Trindade M."/>
        </authorList>
    </citation>
    <scope>NUCLEOTIDE SEQUENCE [LARGE SCALE GENOMIC DNA]</scope>
    <source>
        <strain evidence="3 4">XOM25</strain>
    </source>
</reference>
<feature type="signal peptide" evidence="1">
    <location>
        <begin position="1"/>
        <end position="24"/>
    </location>
</feature>
<feature type="chain" id="PRO_5042197786" evidence="1">
    <location>
        <begin position="25"/>
        <end position="377"/>
    </location>
</feature>
<proteinExistence type="predicted"/>
<dbReference type="EMBL" id="CP059733">
    <property type="protein sequence ID" value="WDE03628.1"/>
    <property type="molecule type" value="Genomic_DNA"/>
</dbReference>
<dbReference type="SUPFAM" id="SSF51556">
    <property type="entry name" value="Metallo-dependent hydrolases"/>
    <property type="match status" value="1"/>
</dbReference>
<keyword evidence="4" id="KW-1185">Reference proteome</keyword>
<dbReference type="Pfam" id="PF04909">
    <property type="entry name" value="Amidohydro_2"/>
    <property type="match status" value="1"/>
</dbReference>
<evidence type="ECO:0000313" key="3">
    <source>
        <dbReference type="EMBL" id="WDE03628.1"/>
    </source>
</evidence>
<evidence type="ECO:0000259" key="2">
    <source>
        <dbReference type="Pfam" id="PF04909"/>
    </source>
</evidence>
<dbReference type="Proteomes" id="UP000032352">
    <property type="component" value="Chromosome"/>
</dbReference>
<dbReference type="Gene3D" id="3.20.20.140">
    <property type="entry name" value="Metal-dependent hydrolases"/>
    <property type="match status" value="1"/>
</dbReference>
<name>A0AAF0C7F2_9GAMM</name>
<dbReference type="RefSeq" id="WP_044836633.1">
    <property type="nucleotide sequence ID" value="NZ_CP059733.1"/>
</dbReference>
<accession>A0AAF0C7F2</accession>
<sequence>MVKKLTGLAALTLLLSACSTTSNTVGNTVDPVLTQSPRDLAMFTAENKQCYDRSTQPYSFVVDAHNHFRPFGGHAIPMHELDDYFRRLGVLFVNVYGIGQTLPVDSSCDYYLDCPDTLVIPSIKNDFRNASNYMEFPPDGLHLTLSMSFPNLAEPQWIKPQMQQLNQEYPDKFKWMGEVNLVKQALFKNGHKATPIEAIPQWADFMAKLREDKMPVAIHSDLGNDKEGENYKYLPLMDKVLELYPDNKIVWVHMGLSAELKNADPVKHIAVMKERLDRHPNLMLDISWRVIYDNYFIKPEVRALYVDFFNEYSTRILPGTDFVASRKKDFLVYAQEVEVTSRINLYLDDNAFRNIALGENYFRLMGLDQYRAPQICR</sequence>